<reference evidence="2" key="1">
    <citation type="submission" date="2017-02" db="EMBL/GenBank/DDBJ databases">
        <authorList>
            <person name="Varghese N."/>
            <person name="Submissions S."/>
        </authorList>
    </citation>
    <scope>NUCLEOTIDE SEQUENCE [LARGE SCALE GENOMIC DNA]</scope>
    <source>
        <strain evidence="2">ATCC 700200</strain>
    </source>
</reference>
<dbReference type="EMBL" id="FUYE01000026">
    <property type="protein sequence ID" value="SKB08120.1"/>
    <property type="molecule type" value="Genomic_DNA"/>
</dbReference>
<dbReference type="AlphaFoldDB" id="A0A1T4Z257"/>
<proteinExistence type="predicted"/>
<accession>A0A1T4Z257</accession>
<organism evidence="1 2">
    <name type="scientific">Prosthecobacter debontii</name>
    <dbReference type="NCBI Taxonomy" id="48467"/>
    <lineage>
        <taxon>Bacteria</taxon>
        <taxon>Pseudomonadati</taxon>
        <taxon>Verrucomicrobiota</taxon>
        <taxon>Verrucomicrobiia</taxon>
        <taxon>Verrucomicrobiales</taxon>
        <taxon>Verrucomicrobiaceae</taxon>
        <taxon>Prosthecobacter</taxon>
    </lineage>
</organism>
<protein>
    <submittedName>
        <fullName evidence="1">Uncharacterized protein</fullName>
    </submittedName>
</protein>
<sequence>MVLSESFNLKEFAKTSRSRFLADAIPELVLKYRSKSNARFRFATPMALSRVQHRISCYERVFHLCDPATLSRRFREARIDLICGCLAPNQIGVAHPISYEQKWRAIQIRMRWNPSFAAPPHCAWYSRPAGSVLRYLSNSKLPSPSETRKREGSCGGVALRLPSPDPSTSSVIHLQQHWSLQTL</sequence>
<keyword evidence="2" id="KW-1185">Reference proteome</keyword>
<dbReference type="Proteomes" id="UP000190774">
    <property type="component" value="Unassembled WGS sequence"/>
</dbReference>
<gene>
    <name evidence="1" type="ORF">SAMN02745166_04865</name>
</gene>
<name>A0A1T4Z257_9BACT</name>
<evidence type="ECO:0000313" key="1">
    <source>
        <dbReference type="EMBL" id="SKB08120.1"/>
    </source>
</evidence>
<evidence type="ECO:0000313" key="2">
    <source>
        <dbReference type="Proteomes" id="UP000190774"/>
    </source>
</evidence>